<evidence type="ECO:0000313" key="1">
    <source>
        <dbReference type="EMBL" id="CAF0953865.1"/>
    </source>
</evidence>
<dbReference type="Proteomes" id="UP000663844">
    <property type="component" value="Unassembled WGS sequence"/>
</dbReference>
<dbReference type="EMBL" id="CAJNOG010000108">
    <property type="protein sequence ID" value="CAF0953865.1"/>
    <property type="molecule type" value="Genomic_DNA"/>
</dbReference>
<dbReference type="Proteomes" id="UP000663845">
    <property type="component" value="Unassembled WGS sequence"/>
</dbReference>
<comment type="caution">
    <text evidence="2">The sequence shown here is derived from an EMBL/GenBank/DDBJ whole genome shotgun (WGS) entry which is preliminary data.</text>
</comment>
<organism evidence="2 3">
    <name type="scientific">Adineta steineri</name>
    <dbReference type="NCBI Taxonomy" id="433720"/>
    <lineage>
        <taxon>Eukaryota</taxon>
        <taxon>Metazoa</taxon>
        <taxon>Spiralia</taxon>
        <taxon>Gnathifera</taxon>
        <taxon>Rotifera</taxon>
        <taxon>Eurotatoria</taxon>
        <taxon>Bdelloidea</taxon>
        <taxon>Adinetida</taxon>
        <taxon>Adinetidae</taxon>
        <taxon>Adineta</taxon>
    </lineage>
</organism>
<evidence type="ECO:0000313" key="3">
    <source>
        <dbReference type="Proteomes" id="UP000663844"/>
    </source>
</evidence>
<reference evidence="2" key="1">
    <citation type="submission" date="2021-02" db="EMBL/GenBank/DDBJ databases">
        <authorList>
            <person name="Nowell W R."/>
        </authorList>
    </citation>
    <scope>NUCLEOTIDE SEQUENCE</scope>
</reference>
<name>A0A818XUJ3_9BILA</name>
<dbReference type="EMBL" id="CAJOAZ010000978">
    <property type="protein sequence ID" value="CAF3744442.1"/>
    <property type="molecule type" value="Genomic_DNA"/>
</dbReference>
<proteinExistence type="predicted"/>
<evidence type="ECO:0000313" key="2">
    <source>
        <dbReference type="EMBL" id="CAF3744442.1"/>
    </source>
</evidence>
<gene>
    <name evidence="1" type="ORF">JYZ213_LOCUS13454</name>
    <name evidence="2" type="ORF">OXD698_LOCUS15083</name>
</gene>
<protein>
    <submittedName>
        <fullName evidence="2">Uncharacterized protein</fullName>
    </submittedName>
</protein>
<sequence length="2347" mass="234857">MGICNTGFADCNNSPLDGCEVDTAIDLNNCGSCGNVCTFTNARAICNTGTCIMGACNIGFADCNGDPSDGCEVNTRSLTNISTDINSCGICKYVCSFPNASATCNTGACIMSTCNTGFADCNRNPADGCEINLVIDPTNCGSCVKTCSFSNASATCSSGTCTMGICNTGFTDCNKDSSDGCEVNTAANLTNCGICNNICSFANAQPLCNSGTCVMGACNTGFTDCNKDLTDGCEINTAADLNNCGTCGTACSFANAPATCNNGKCTMGTCNIGFVDCNGDSSDGCEVNTRGLTNIGTDINNCGICKYVCSFANAPALCSTGACTMGPCNAGFADCNKNPSDGCETNTAIDLLNCGTCAKICSYSNAPATCSSGTCVMGTCNTGFTDCNKDSSDGCEVNTVTSITNCGTCNNICSFANAQPLCNSGTCVMGACNTGFTDCNKDPTDGCEINTAADLNNCGTCGTACSFANAPATCSNGKCTMGTCNIGYTDCNGDPSDGCEVNTRGQTNIGTDINNCGICKYVCSFPNAPALCSTGTCTMGTCNTGFTDCNRNPSDGCETNTAIDLLNCGSCARICSFSNAPATCSSGTCTMGTCNTGFTDCNSSPTDGCEVNTAASITNCGTCNNVCSYPNAVPICQSGTCAMSSCNAGYSDCNGDPSDGCEVNTVGQTYIGTDINHCGTCQIVCAFANARALCINGACTMGTCNIGYADCNGDPSDGCEVNTRSLTNIGTDINNCGICRYVCSFPNAPATCNTGSCIMGICNTGFADCNKNPSDGCEINTVTDVFNCGRCANICSLPNAQPTCSSSACAVNTCNAGYTDCNNSPTDGCEIHTSADVTNCGTCNNICSFANAPASCTSGSCTMGTCNTGFLDCNTNPSDGCEINPATDSNHCGTCTNVCTFTNAQPLCSSGTCTMGTCNIGYKNCDNIASNGCESFSATDVNNCGTCAHACTYAHATPICSSGTCSMGACASGYADCNNSPTDGCEVQLSSDVNHCGTCTTVCSFANAAATCNNGACVMGSCNTGFLDCDSSPLNGCETNKLTDPTHCGLCTTVCNLPQTSQQCTNGNCVVGTCNVGYKDCDSTASNGCEKNTATDVNNCGTCSHACTYAQATPICSSGTCSMGACASGYGDCDNSASTGCETQTTANVNHCGTCTTVCSFANAAATCVNSVCTMGACNTGFLDCDNSPLNGCETNKLTDPTHCGLCSTVCNLPQTSQQCTNGICVVGTCTGGYANCDNTASNGCESISATDVNNCGTCSHACTYAQATPICSSGACSMGACAAGYTDCNNSPTDGCEIQTTANVNHCGTCTTVCSFANAAATCNNGACVMGSCNTGFLDCDNSPLNGCETNKLTDPTHCGLCTTVCNLPQTSQQCTNGNCVVGTCTAGYANCDNIASNGCEKNSATDVNNCGTCSHACTYAQATPICSSGTCSMGACAAGYTDCNNSPTDGCEIQTTANVNHCGTCTTVCSFANAAATCVNSVCTMGACNTGFLDCDNSPLNGCETNKLTDPTHCGLCATVCNLAQTSQQCTNGICVVGTCNAGYKDCDNTASNGCEKNTATDVNNCGTCKHVCSLSQATPGCSSGACVISSCNTGYSDCDHNAANGCEVNILTTATNCGSCSGYCTYSNAAAGCAAGACTLGACNTGYTDCNKVSSDGCEVNTYGDTNNCGKCGTVCSLPQTTATCTTGACTVGTCTAGYANCDNIASNGCESIPATDVNNCGTCTHACTYAHATPICSSGTCSMGACAAGYTDCNSSPTDGCEVQLSSDVNHCGTCTTVCSFANAAATCNNGVCTMGACNSGFGDCNSDPSDGCETGIVTNMNNCGACKSVCSLPQATATCSNSICTLSGCNTGYANCDNIASNGCEINTAGDTANCGGCKEVCQYLFATALCNSGTCSMGGCLNGNNDCDGSTTPGCESDPTADTKNCGGCNTVCSYTNAAANCTKGVCMLAGCNSGTGDCNNNLSDGCETGISADVNNCGACGTICNLPQATATCAASACAIGSCNAGYKDCDSTPGNGCEKNTATDVNNCGTCAHVCTYAHATPLCSSGTCSMGACASGYADCNNSPTDGCETLTTTNVNHCGTCATACLFANAAATCVNSVCTMGACNAGFLDCDNSPSNGCETNKLTDPTHCGLCATVCNLPHTSQQCTSGSCVVGTCTAGYANCDNTASNGCESISATDLLNCGGCGTVCSYAHATPLCSSGTCSMGACATGYTDCNNSPTDGCEVQLSSDANHCGTCTTVCSFANAVPICNSGVCAIGSCNSGYSNCNSVSSDGCEININTDSVNCGSCNSGCRFANAVPTCTNAKCVMGACNSGYLDCNNNDDDGCEFNGGTCSSG</sequence>
<accession>A0A818XUJ3</accession>